<proteinExistence type="predicted"/>
<protein>
    <recommendedName>
        <fullName evidence="6">BIR-domain-containing protein</fullName>
    </recommendedName>
</protein>
<evidence type="ECO:0000256" key="3">
    <source>
        <dbReference type="SAM" id="MobiDB-lite"/>
    </source>
</evidence>
<evidence type="ECO:0008006" key="6">
    <source>
        <dbReference type="Google" id="ProtNLM"/>
    </source>
</evidence>
<dbReference type="PANTHER" id="PTHR46771:SF5">
    <property type="entry name" value="DETERIN"/>
    <property type="match status" value="1"/>
</dbReference>
<evidence type="ECO:0000256" key="2">
    <source>
        <dbReference type="ARBA" id="ARBA00022833"/>
    </source>
</evidence>
<reference evidence="4" key="1">
    <citation type="submission" date="2022-07" db="EMBL/GenBank/DDBJ databases">
        <title>Phylogenomic reconstructions and comparative analyses of Kickxellomycotina fungi.</title>
        <authorList>
            <person name="Reynolds N.K."/>
            <person name="Stajich J.E."/>
            <person name="Barry K."/>
            <person name="Grigoriev I.V."/>
            <person name="Crous P."/>
            <person name="Smith M.E."/>
        </authorList>
    </citation>
    <scope>NUCLEOTIDE SEQUENCE</scope>
    <source>
        <strain evidence="4">NBRC 32514</strain>
    </source>
</reference>
<comment type="caution">
    <text evidence="4">The sequence shown here is derived from an EMBL/GenBank/DDBJ whole genome shotgun (WGS) entry which is preliminary data.</text>
</comment>
<name>A0A9W7Y5E4_9FUNG</name>
<dbReference type="EMBL" id="JANBOJ010000019">
    <property type="protein sequence ID" value="KAJ1724867.1"/>
    <property type="molecule type" value="Genomic_DNA"/>
</dbReference>
<keyword evidence="5" id="KW-1185">Reference proteome</keyword>
<dbReference type="InterPro" id="IPR051190">
    <property type="entry name" value="Baculoviral_IAP"/>
</dbReference>
<dbReference type="GO" id="GO:0046872">
    <property type="term" value="F:metal ion binding"/>
    <property type="evidence" value="ECO:0007669"/>
    <property type="project" value="UniProtKB-KW"/>
</dbReference>
<dbReference type="PANTHER" id="PTHR46771">
    <property type="entry name" value="DETERIN"/>
    <property type="match status" value="1"/>
</dbReference>
<feature type="compositionally biased region" description="Acidic residues" evidence="3">
    <location>
        <begin position="358"/>
        <end position="377"/>
    </location>
</feature>
<feature type="compositionally biased region" description="Acidic residues" evidence="3">
    <location>
        <begin position="285"/>
        <end position="301"/>
    </location>
</feature>
<dbReference type="AlphaFoldDB" id="A0A9W7Y5E4"/>
<evidence type="ECO:0000313" key="5">
    <source>
        <dbReference type="Proteomes" id="UP001149813"/>
    </source>
</evidence>
<feature type="compositionally biased region" description="Basic and acidic residues" evidence="3">
    <location>
        <begin position="303"/>
        <end position="320"/>
    </location>
</feature>
<gene>
    <name evidence="4" type="ORF">LPJ53_000935</name>
</gene>
<dbReference type="OrthoDB" id="2196114at2759"/>
<organism evidence="4 5">
    <name type="scientific">Coemansia erecta</name>
    <dbReference type="NCBI Taxonomy" id="147472"/>
    <lineage>
        <taxon>Eukaryota</taxon>
        <taxon>Fungi</taxon>
        <taxon>Fungi incertae sedis</taxon>
        <taxon>Zoopagomycota</taxon>
        <taxon>Kickxellomycotina</taxon>
        <taxon>Kickxellomycetes</taxon>
        <taxon>Kickxellales</taxon>
        <taxon>Kickxellaceae</taxon>
        <taxon>Coemansia</taxon>
    </lineage>
</organism>
<dbReference type="CDD" id="cd00022">
    <property type="entry name" value="BIR"/>
    <property type="match status" value="2"/>
</dbReference>
<evidence type="ECO:0000256" key="1">
    <source>
        <dbReference type="ARBA" id="ARBA00022723"/>
    </source>
</evidence>
<sequence length="484" mass="54742">MKPSLSLHSLKQRKDTFLRRGRYRWPYIKYSAYLAQPETLASAGFSFNQAKDAPDNVKCFHCGFELTGWEQSDDPFSEHYAHEPNCIYAKLHCQTRESQAGNKVEWVGWPVGKGGDDSEIRQKLLVMRDDTSMRLETFTTNSWPHMGRKNWNVTPEKLAQAGFYYTPEWPGDDTSTCMFCGYALGDWEADDDPTSEHQRRVPDCLFFTLASEETTKLVSSPLPKDTPRRVSVRGSLLAPEIGDLRQAVSPDALEEEEESETSSSASKRPRISDLSSEGQAASHENEDEVMLIDENSQDMSEDTIAKEEHDDESVRAHESEDEHMDEDQEEDQEEYIEEHSQPTGVQTRPDVSVGADTSDNDDAVDEGDDEEDAEDEASDHAQHVLNSIEGTQLSNTQVSANETPGSPVEMMVDDEFRQTTQVEGAAENESWDLTEEEEEMTVEEFIRACCEQKVASLEASAAQMISAFTQRAEHTRERIYNMPW</sequence>
<dbReference type="Gene3D" id="1.10.1170.10">
    <property type="entry name" value="Inhibitor Of Apoptosis Protein (2mihbC-IAP-1), Chain A"/>
    <property type="match status" value="2"/>
</dbReference>
<feature type="compositionally biased region" description="Polar residues" evidence="3">
    <location>
        <begin position="384"/>
        <end position="404"/>
    </location>
</feature>
<dbReference type="Pfam" id="PF00653">
    <property type="entry name" value="BIR"/>
    <property type="match status" value="2"/>
</dbReference>
<dbReference type="SMART" id="SM00238">
    <property type="entry name" value="BIR"/>
    <property type="match status" value="2"/>
</dbReference>
<accession>A0A9W7Y5E4</accession>
<feature type="compositionally biased region" description="Acidic residues" evidence="3">
    <location>
        <begin position="321"/>
        <end position="336"/>
    </location>
</feature>
<dbReference type="InterPro" id="IPR001370">
    <property type="entry name" value="BIR_rpt"/>
</dbReference>
<dbReference type="Proteomes" id="UP001149813">
    <property type="component" value="Unassembled WGS sequence"/>
</dbReference>
<dbReference type="SUPFAM" id="SSF57924">
    <property type="entry name" value="Inhibitor of apoptosis (IAP) repeat"/>
    <property type="match status" value="2"/>
</dbReference>
<feature type="region of interest" description="Disordered" evidence="3">
    <location>
        <begin position="216"/>
        <end position="408"/>
    </location>
</feature>
<keyword evidence="1" id="KW-0479">Metal-binding</keyword>
<keyword evidence="2" id="KW-0862">Zinc</keyword>
<evidence type="ECO:0000313" key="4">
    <source>
        <dbReference type="EMBL" id="KAJ1724867.1"/>
    </source>
</evidence>
<dbReference type="PROSITE" id="PS50143">
    <property type="entry name" value="BIR_REPEAT_2"/>
    <property type="match status" value="2"/>
</dbReference>